<sequence length="62" mass="7115">MTNMSSRSANSILIPVRQFNVSASMIHVEMKRYPMEITSIIYAMGNFIIRMATIVIGMVQYR</sequence>
<keyword evidence="1" id="KW-0472">Membrane</keyword>
<feature type="transmembrane region" description="Helical" evidence="1">
    <location>
        <begin position="40"/>
        <end position="61"/>
    </location>
</feature>
<name>A0A8J3HXL0_9CHLR</name>
<keyword evidence="1" id="KW-1133">Transmembrane helix</keyword>
<protein>
    <submittedName>
        <fullName evidence="2">Uncharacterized protein</fullName>
    </submittedName>
</protein>
<comment type="caution">
    <text evidence="2">The sequence shown here is derived from an EMBL/GenBank/DDBJ whole genome shotgun (WGS) entry which is preliminary data.</text>
</comment>
<evidence type="ECO:0000313" key="3">
    <source>
        <dbReference type="Proteomes" id="UP000612362"/>
    </source>
</evidence>
<proteinExistence type="predicted"/>
<keyword evidence="1" id="KW-0812">Transmembrane</keyword>
<dbReference type="AlphaFoldDB" id="A0A8J3HXL0"/>
<gene>
    <name evidence="2" type="ORF">KSX_06650</name>
</gene>
<dbReference type="Proteomes" id="UP000612362">
    <property type="component" value="Unassembled WGS sequence"/>
</dbReference>
<evidence type="ECO:0000256" key="1">
    <source>
        <dbReference type="SAM" id="Phobius"/>
    </source>
</evidence>
<accession>A0A8J3HXL0</accession>
<evidence type="ECO:0000313" key="2">
    <source>
        <dbReference type="EMBL" id="GHO42502.1"/>
    </source>
</evidence>
<reference evidence="2" key="1">
    <citation type="submission" date="2020-10" db="EMBL/GenBank/DDBJ databases">
        <title>Taxonomic study of unclassified bacteria belonging to the class Ktedonobacteria.</title>
        <authorList>
            <person name="Yabe S."/>
            <person name="Wang C.M."/>
            <person name="Zheng Y."/>
            <person name="Sakai Y."/>
            <person name="Cavaletti L."/>
            <person name="Monciardini P."/>
            <person name="Donadio S."/>
        </authorList>
    </citation>
    <scope>NUCLEOTIDE SEQUENCE</scope>
    <source>
        <strain evidence="2">SOSP1-1</strain>
    </source>
</reference>
<organism evidence="2 3">
    <name type="scientific">Ktedonospora formicarum</name>
    <dbReference type="NCBI Taxonomy" id="2778364"/>
    <lineage>
        <taxon>Bacteria</taxon>
        <taxon>Bacillati</taxon>
        <taxon>Chloroflexota</taxon>
        <taxon>Ktedonobacteria</taxon>
        <taxon>Ktedonobacterales</taxon>
        <taxon>Ktedonobacteraceae</taxon>
        <taxon>Ktedonospora</taxon>
    </lineage>
</organism>
<dbReference type="EMBL" id="BNJF01000001">
    <property type="protein sequence ID" value="GHO42502.1"/>
    <property type="molecule type" value="Genomic_DNA"/>
</dbReference>
<keyword evidence="3" id="KW-1185">Reference proteome</keyword>